<evidence type="ECO:0000259" key="15">
    <source>
        <dbReference type="PROSITE" id="PS50195"/>
    </source>
</evidence>
<dbReference type="InterPro" id="IPR027267">
    <property type="entry name" value="AH/BAR_dom_sf"/>
</dbReference>
<dbReference type="AlphaFoldDB" id="A0A226EZ17"/>
<feature type="compositionally biased region" description="Basic and acidic residues" evidence="14">
    <location>
        <begin position="90"/>
        <end position="103"/>
    </location>
</feature>
<keyword evidence="9" id="KW-0007">Acetylation</keyword>
<dbReference type="GO" id="GO:0034498">
    <property type="term" value="P:early endosome to Golgi transport"/>
    <property type="evidence" value="ECO:0007669"/>
    <property type="project" value="TreeGrafter"/>
</dbReference>
<evidence type="ECO:0000256" key="10">
    <source>
        <dbReference type="ARBA" id="ARBA00023136"/>
    </source>
</evidence>
<dbReference type="CDD" id="cd06859">
    <property type="entry name" value="PX_SNX1_2_like"/>
    <property type="match status" value="1"/>
</dbReference>
<evidence type="ECO:0000256" key="1">
    <source>
        <dbReference type="ARBA" id="ARBA00004316"/>
    </source>
</evidence>
<name>A0A226EZ17_FOLCA</name>
<dbReference type="FunFam" id="1.20.1270.60:FF:000012">
    <property type="entry name" value="Sorting nexin 2"/>
    <property type="match status" value="1"/>
</dbReference>
<dbReference type="Gene3D" id="1.20.1270.60">
    <property type="entry name" value="Arfaptin homology (AH) domain/BAR domain"/>
    <property type="match status" value="1"/>
</dbReference>
<dbReference type="SUPFAM" id="SSF64268">
    <property type="entry name" value="PX domain"/>
    <property type="match status" value="1"/>
</dbReference>
<sequence length="546" mass="61934">MAEEHQNSEFKVPPPTDELQNAKKNGADIDDDDHDLFKSAMESPMTDTDRTIHEDEIDLNDDDDFDTSSSSPSGMNDIPGGPNSDPSPIESEKHFGNHLDRQNSDSTPPKFSNNGTSSSPIEPTEPYKVECNEKPAVVDSAGTRSDNHDDEDQGTDQFLEVSVTEPQKQGDGMSSFLVYRVTTRTNIALFRRKEFAVWRRFSDFLGLHSKMADKYLKKGRIVPPAPEKNVIGTTKLKMSGQAESSSGGHNANQAGDFVEKRRHVLERFLNRIAVHPFLRIDPDFRDFLEIDSDLPRSTSTSALSGAGVARFFSKVGETMSKISYKMDENDPWFEEKIQNIEALENQLRKVHNSVELLVANRKELAQSTGIFSKSAAILSNSEEHTGLARAMAQLADAEDKVEQMHNEQANLDFFMFSELLRDYIALIGSVKEVFHERVKAYQVWQHSQQTLNKKRELKAKLELQVRNDKIAQAREEVVEWEGKVERSQEEFEAISKVIKKELETFESARVRDFKKTIIKYLESLLTHQNELVKYWEAFLPEAKAIA</sequence>
<dbReference type="GO" id="GO:0042995">
    <property type="term" value="C:cell projection"/>
    <property type="evidence" value="ECO:0007669"/>
    <property type="project" value="UniProtKB-SubCell"/>
</dbReference>
<dbReference type="FunFam" id="3.30.1520.10:FF:000016">
    <property type="entry name" value="Sorting nexin 2"/>
    <property type="match status" value="1"/>
</dbReference>
<dbReference type="InterPro" id="IPR036871">
    <property type="entry name" value="PX_dom_sf"/>
</dbReference>
<evidence type="ECO:0000256" key="7">
    <source>
        <dbReference type="ARBA" id="ARBA00022753"/>
    </source>
</evidence>
<evidence type="ECO:0000256" key="4">
    <source>
        <dbReference type="ARBA" id="ARBA00020435"/>
    </source>
</evidence>
<dbReference type="OrthoDB" id="271164at2759"/>
<evidence type="ECO:0000256" key="11">
    <source>
        <dbReference type="ARBA" id="ARBA00023273"/>
    </source>
</evidence>
<comment type="function">
    <text evidence="12">Involved in several stages of intracellular trafficking. Interacts with membranes containing phosphatidylinositol 3-phosphate (PtdIns(3P)) or phosphatidylinositol 3,5-bisphosphate (PtdIns(3,5)P2). Acts in part as component of the retromer membrane-deforming SNX-BAR subcomplex. The SNX-BAR retromer mediates retrograde transport of cargo proteins from endosomes to the trans-Golgi network (TGN) and is involved in endosome-to-plasma membrane transport for cargo protein recycling. The SNX-BAR subcomplex functions to deform the donor membrane into a tubular profile called endosome-to-TGN transport carrier (ETC). Can sense membrane curvature and has in vitro vesicle-to-membrane remodeling activity. Required for retrograde endosome-to-TGN transport of TGN38. Promotes KALRN- and RHOG-dependent but retromer-independent membrane remodeling such as lamellipodium formation; the function is dependent on GEF activity of KALRN.</text>
</comment>
<dbReference type="EMBL" id="LNIX01000001">
    <property type="protein sequence ID" value="OXA62397.1"/>
    <property type="molecule type" value="Genomic_DNA"/>
</dbReference>
<keyword evidence="7" id="KW-0967">Endosome</keyword>
<reference evidence="16 17" key="1">
    <citation type="submission" date="2015-12" db="EMBL/GenBank/DDBJ databases">
        <title>The genome of Folsomia candida.</title>
        <authorList>
            <person name="Faddeeva A."/>
            <person name="Derks M.F."/>
            <person name="Anvar Y."/>
            <person name="Smit S."/>
            <person name="Van Straalen N."/>
            <person name="Roelofs D."/>
        </authorList>
    </citation>
    <scope>NUCLEOTIDE SEQUENCE [LARGE SCALE GENOMIC DNA]</scope>
    <source>
        <strain evidence="16 17">VU population</strain>
        <tissue evidence="16">Whole body</tissue>
    </source>
</reference>
<accession>A0A226EZ17</accession>
<proteinExistence type="inferred from homology"/>
<evidence type="ECO:0000256" key="12">
    <source>
        <dbReference type="ARBA" id="ARBA00045620"/>
    </source>
</evidence>
<dbReference type="GO" id="GO:0015031">
    <property type="term" value="P:protein transport"/>
    <property type="evidence" value="ECO:0007669"/>
    <property type="project" value="UniProtKB-KW"/>
</dbReference>
<dbReference type="OMA" id="LWETFLM"/>
<feature type="compositionally biased region" description="Acidic residues" evidence="14">
    <location>
        <begin position="55"/>
        <end position="66"/>
    </location>
</feature>
<keyword evidence="5" id="KW-0813">Transport</keyword>
<comment type="similarity">
    <text evidence="3">Belongs to the sorting nexin family.</text>
</comment>
<dbReference type="SMART" id="SM00312">
    <property type="entry name" value="PX"/>
    <property type="match status" value="1"/>
</dbReference>
<evidence type="ECO:0000256" key="13">
    <source>
        <dbReference type="SAM" id="Coils"/>
    </source>
</evidence>
<dbReference type="PANTHER" id="PTHR10555:SF170">
    <property type="entry name" value="FI18122P1"/>
    <property type="match status" value="1"/>
</dbReference>
<keyword evidence="17" id="KW-1185">Reference proteome</keyword>
<dbReference type="Pfam" id="PF09325">
    <property type="entry name" value="Vps5"/>
    <property type="match status" value="1"/>
</dbReference>
<keyword evidence="13" id="KW-0175">Coiled coil</keyword>
<keyword evidence="10" id="KW-0472">Membrane</keyword>
<evidence type="ECO:0000256" key="8">
    <source>
        <dbReference type="ARBA" id="ARBA00022927"/>
    </source>
</evidence>
<comment type="subcellular location">
    <subcellularLocation>
        <location evidence="1">Cell projection</location>
    </subcellularLocation>
    <subcellularLocation>
        <location evidence="2">Early endosome membrane</location>
        <topology evidence="2">Peripheral membrane protein</topology>
        <orientation evidence="2">Cytoplasmic side</orientation>
    </subcellularLocation>
</comment>
<dbReference type="PANTHER" id="PTHR10555">
    <property type="entry name" value="SORTING NEXIN"/>
    <property type="match status" value="1"/>
</dbReference>
<gene>
    <name evidence="16" type="ORF">Fcan01_02624</name>
</gene>
<feature type="domain" description="PX" evidence="15">
    <location>
        <begin position="157"/>
        <end position="294"/>
    </location>
</feature>
<evidence type="ECO:0000256" key="2">
    <source>
        <dbReference type="ARBA" id="ARBA00004469"/>
    </source>
</evidence>
<dbReference type="CDD" id="cd07623">
    <property type="entry name" value="BAR_SNX1_2"/>
    <property type="match status" value="1"/>
</dbReference>
<dbReference type="GO" id="GO:0031901">
    <property type="term" value="C:early endosome membrane"/>
    <property type="evidence" value="ECO:0007669"/>
    <property type="project" value="UniProtKB-SubCell"/>
</dbReference>
<keyword evidence="8" id="KW-0653">Protein transport</keyword>
<evidence type="ECO:0000256" key="9">
    <source>
        <dbReference type="ARBA" id="ARBA00022990"/>
    </source>
</evidence>
<feature type="compositionally biased region" description="Polar residues" evidence="14">
    <location>
        <begin position="104"/>
        <end position="121"/>
    </location>
</feature>
<dbReference type="Pfam" id="PF00787">
    <property type="entry name" value="PX"/>
    <property type="match status" value="1"/>
</dbReference>
<dbReference type="InterPro" id="IPR001683">
    <property type="entry name" value="PX_dom"/>
</dbReference>
<protein>
    <recommendedName>
        <fullName evidence="4">Sorting nexin-2</fullName>
    </recommendedName>
</protein>
<keyword evidence="6" id="KW-0597">Phosphoprotein</keyword>
<evidence type="ECO:0000256" key="5">
    <source>
        <dbReference type="ARBA" id="ARBA00022448"/>
    </source>
</evidence>
<dbReference type="PROSITE" id="PS50195">
    <property type="entry name" value="PX"/>
    <property type="match status" value="1"/>
</dbReference>
<dbReference type="SUPFAM" id="SSF103657">
    <property type="entry name" value="BAR/IMD domain-like"/>
    <property type="match status" value="1"/>
</dbReference>
<dbReference type="STRING" id="158441.A0A226EZ17"/>
<dbReference type="GO" id="GO:0035091">
    <property type="term" value="F:phosphatidylinositol binding"/>
    <property type="evidence" value="ECO:0007669"/>
    <property type="project" value="InterPro"/>
</dbReference>
<organism evidence="16 17">
    <name type="scientific">Folsomia candida</name>
    <name type="common">Springtail</name>
    <dbReference type="NCBI Taxonomy" id="158441"/>
    <lineage>
        <taxon>Eukaryota</taxon>
        <taxon>Metazoa</taxon>
        <taxon>Ecdysozoa</taxon>
        <taxon>Arthropoda</taxon>
        <taxon>Hexapoda</taxon>
        <taxon>Collembola</taxon>
        <taxon>Entomobryomorpha</taxon>
        <taxon>Isotomoidea</taxon>
        <taxon>Isotomidae</taxon>
        <taxon>Proisotominae</taxon>
        <taxon>Folsomia</taxon>
    </lineage>
</organism>
<dbReference type="InterPro" id="IPR015404">
    <property type="entry name" value="Vps5_C"/>
</dbReference>
<comment type="caution">
    <text evidence="16">The sequence shown here is derived from an EMBL/GenBank/DDBJ whole genome shotgun (WGS) entry which is preliminary data.</text>
</comment>
<dbReference type="Proteomes" id="UP000198287">
    <property type="component" value="Unassembled WGS sequence"/>
</dbReference>
<feature type="region of interest" description="Disordered" evidence="14">
    <location>
        <begin position="1"/>
        <end position="127"/>
    </location>
</feature>
<feature type="coiled-coil region" evidence="13">
    <location>
        <begin position="333"/>
        <end position="360"/>
    </location>
</feature>
<evidence type="ECO:0000313" key="17">
    <source>
        <dbReference type="Proteomes" id="UP000198287"/>
    </source>
</evidence>
<evidence type="ECO:0000256" key="14">
    <source>
        <dbReference type="SAM" id="MobiDB-lite"/>
    </source>
</evidence>
<dbReference type="Gene3D" id="3.30.1520.10">
    <property type="entry name" value="Phox-like domain"/>
    <property type="match status" value="1"/>
</dbReference>
<dbReference type="GO" id="GO:0005829">
    <property type="term" value="C:cytosol"/>
    <property type="evidence" value="ECO:0007669"/>
    <property type="project" value="GOC"/>
</dbReference>
<evidence type="ECO:0000313" key="16">
    <source>
        <dbReference type="EMBL" id="OXA62397.1"/>
    </source>
</evidence>
<evidence type="ECO:0000256" key="3">
    <source>
        <dbReference type="ARBA" id="ARBA00010883"/>
    </source>
</evidence>
<evidence type="ECO:0000256" key="6">
    <source>
        <dbReference type="ARBA" id="ARBA00022553"/>
    </source>
</evidence>
<keyword evidence="11" id="KW-0966">Cell projection</keyword>